<dbReference type="InterPro" id="IPR001841">
    <property type="entry name" value="Znf_RING"/>
</dbReference>
<dbReference type="PANTHER" id="PTHR46463:SF10">
    <property type="entry name" value="OS01G0926200 PROTEIN"/>
    <property type="match status" value="1"/>
</dbReference>
<gene>
    <name evidence="11" type="ORF">QJS04_geneDACA009363</name>
</gene>
<feature type="compositionally biased region" description="Polar residues" evidence="9">
    <location>
        <begin position="45"/>
        <end position="54"/>
    </location>
</feature>
<dbReference type="Proteomes" id="UP001179952">
    <property type="component" value="Unassembled WGS sequence"/>
</dbReference>
<evidence type="ECO:0000313" key="12">
    <source>
        <dbReference type="Proteomes" id="UP001179952"/>
    </source>
</evidence>
<feature type="domain" description="RING-type" evidence="10">
    <location>
        <begin position="98"/>
        <end position="139"/>
    </location>
</feature>
<feature type="region of interest" description="Disordered" evidence="9">
    <location>
        <begin position="71"/>
        <end position="90"/>
    </location>
</feature>
<dbReference type="Gene3D" id="3.30.40.10">
    <property type="entry name" value="Zinc/RING finger domain, C3HC4 (zinc finger)"/>
    <property type="match status" value="1"/>
</dbReference>
<dbReference type="Pfam" id="PF13639">
    <property type="entry name" value="zf-RING_2"/>
    <property type="match status" value="1"/>
</dbReference>
<keyword evidence="7" id="KW-0862">Zinc</keyword>
<dbReference type="SUPFAM" id="SSF57850">
    <property type="entry name" value="RING/U-box"/>
    <property type="match status" value="1"/>
</dbReference>
<keyword evidence="6" id="KW-0833">Ubl conjugation pathway</keyword>
<evidence type="ECO:0000313" key="11">
    <source>
        <dbReference type="EMBL" id="KAK1263461.1"/>
    </source>
</evidence>
<dbReference type="InterPro" id="IPR013083">
    <property type="entry name" value="Znf_RING/FYVE/PHD"/>
</dbReference>
<dbReference type="AlphaFoldDB" id="A0AAV9AH29"/>
<dbReference type="SMART" id="SM00184">
    <property type="entry name" value="RING"/>
    <property type="match status" value="1"/>
</dbReference>
<reference evidence="11" key="2">
    <citation type="submission" date="2023-06" db="EMBL/GenBank/DDBJ databases">
        <authorList>
            <person name="Ma L."/>
            <person name="Liu K.-W."/>
            <person name="Li Z."/>
            <person name="Hsiao Y.-Y."/>
            <person name="Qi Y."/>
            <person name="Fu T."/>
            <person name="Tang G."/>
            <person name="Zhang D."/>
            <person name="Sun W.-H."/>
            <person name="Liu D.-K."/>
            <person name="Li Y."/>
            <person name="Chen G.-Z."/>
            <person name="Liu X.-D."/>
            <person name="Liao X.-Y."/>
            <person name="Jiang Y.-T."/>
            <person name="Yu X."/>
            <person name="Hao Y."/>
            <person name="Huang J."/>
            <person name="Zhao X.-W."/>
            <person name="Ke S."/>
            <person name="Chen Y.-Y."/>
            <person name="Wu W.-L."/>
            <person name="Hsu J.-L."/>
            <person name="Lin Y.-F."/>
            <person name="Huang M.-D."/>
            <person name="Li C.-Y."/>
            <person name="Huang L."/>
            <person name="Wang Z.-W."/>
            <person name="Zhao X."/>
            <person name="Zhong W.-Y."/>
            <person name="Peng D.-H."/>
            <person name="Ahmad S."/>
            <person name="Lan S."/>
            <person name="Zhang J.-S."/>
            <person name="Tsai W.-C."/>
            <person name="Van De Peer Y."/>
            <person name="Liu Z.-J."/>
        </authorList>
    </citation>
    <scope>NUCLEOTIDE SEQUENCE</scope>
    <source>
        <strain evidence="11">SCP</strain>
        <tissue evidence="11">Leaves</tissue>
    </source>
</reference>
<evidence type="ECO:0000256" key="4">
    <source>
        <dbReference type="ARBA" id="ARBA00022723"/>
    </source>
</evidence>
<evidence type="ECO:0000256" key="2">
    <source>
        <dbReference type="ARBA" id="ARBA00012483"/>
    </source>
</evidence>
<organism evidence="11 12">
    <name type="scientific">Acorus gramineus</name>
    <name type="common">Dwarf sweet flag</name>
    <dbReference type="NCBI Taxonomy" id="55184"/>
    <lineage>
        <taxon>Eukaryota</taxon>
        <taxon>Viridiplantae</taxon>
        <taxon>Streptophyta</taxon>
        <taxon>Embryophyta</taxon>
        <taxon>Tracheophyta</taxon>
        <taxon>Spermatophyta</taxon>
        <taxon>Magnoliopsida</taxon>
        <taxon>Liliopsida</taxon>
        <taxon>Acoraceae</taxon>
        <taxon>Acorus</taxon>
    </lineage>
</organism>
<evidence type="ECO:0000256" key="9">
    <source>
        <dbReference type="SAM" id="MobiDB-lite"/>
    </source>
</evidence>
<sequence>MGAGCVKMSHAHGGDGGQHHNHHHRRRHNSNRSKPAAPPAWRSGNRISSSNQGDATKHLAKIDIENKLESIPEFPVSQNESKGSNSNLPLIDDDDDFCPTCLEGYDEENPKAFLQCTHHYHLPCIYEWMERSNNCPICDKTMIFA</sequence>
<evidence type="ECO:0000256" key="6">
    <source>
        <dbReference type="ARBA" id="ARBA00022786"/>
    </source>
</evidence>
<feature type="compositionally biased region" description="Polar residues" evidence="9">
    <location>
        <begin position="76"/>
        <end position="88"/>
    </location>
</feature>
<evidence type="ECO:0000259" key="10">
    <source>
        <dbReference type="PROSITE" id="PS50089"/>
    </source>
</evidence>
<comment type="catalytic activity">
    <reaction evidence="1">
        <text>S-ubiquitinyl-[E2 ubiquitin-conjugating enzyme]-L-cysteine + [acceptor protein]-L-lysine = [E2 ubiquitin-conjugating enzyme]-L-cysteine + N(6)-ubiquitinyl-[acceptor protein]-L-lysine.</text>
        <dbReference type="EC" id="2.3.2.27"/>
    </reaction>
</comment>
<keyword evidence="3" id="KW-0808">Transferase</keyword>
<evidence type="ECO:0000256" key="7">
    <source>
        <dbReference type="ARBA" id="ARBA00022833"/>
    </source>
</evidence>
<feature type="region of interest" description="Disordered" evidence="9">
    <location>
        <begin position="1"/>
        <end position="57"/>
    </location>
</feature>
<protein>
    <recommendedName>
        <fullName evidence="2">RING-type E3 ubiquitin transferase</fullName>
        <ecNumber evidence="2">2.3.2.27</ecNumber>
    </recommendedName>
</protein>
<accession>A0AAV9AH29</accession>
<keyword evidence="5 8" id="KW-0863">Zinc-finger</keyword>
<evidence type="ECO:0000256" key="1">
    <source>
        <dbReference type="ARBA" id="ARBA00000900"/>
    </source>
</evidence>
<reference evidence="11" key="1">
    <citation type="journal article" date="2023" name="Nat. Commun.">
        <title>Diploid and tetraploid genomes of Acorus and the evolution of monocots.</title>
        <authorList>
            <person name="Ma L."/>
            <person name="Liu K.W."/>
            <person name="Li Z."/>
            <person name="Hsiao Y.Y."/>
            <person name="Qi Y."/>
            <person name="Fu T."/>
            <person name="Tang G.D."/>
            <person name="Zhang D."/>
            <person name="Sun W.H."/>
            <person name="Liu D.K."/>
            <person name="Li Y."/>
            <person name="Chen G.Z."/>
            <person name="Liu X.D."/>
            <person name="Liao X.Y."/>
            <person name="Jiang Y.T."/>
            <person name="Yu X."/>
            <person name="Hao Y."/>
            <person name="Huang J."/>
            <person name="Zhao X.W."/>
            <person name="Ke S."/>
            <person name="Chen Y.Y."/>
            <person name="Wu W.L."/>
            <person name="Hsu J.L."/>
            <person name="Lin Y.F."/>
            <person name="Huang M.D."/>
            <person name="Li C.Y."/>
            <person name="Huang L."/>
            <person name="Wang Z.W."/>
            <person name="Zhao X."/>
            <person name="Zhong W.Y."/>
            <person name="Peng D.H."/>
            <person name="Ahmad S."/>
            <person name="Lan S."/>
            <person name="Zhang J.S."/>
            <person name="Tsai W.C."/>
            <person name="Van de Peer Y."/>
            <person name="Liu Z.J."/>
        </authorList>
    </citation>
    <scope>NUCLEOTIDE SEQUENCE</scope>
    <source>
        <strain evidence="11">SCP</strain>
    </source>
</reference>
<dbReference type="GO" id="GO:0061630">
    <property type="term" value="F:ubiquitin protein ligase activity"/>
    <property type="evidence" value="ECO:0007669"/>
    <property type="project" value="UniProtKB-EC"/>
</dbReference>
<proteinExistence type="predicted"/>
<dbReference type="PROSITE" id="PS50089">
    <property type="entry name" value="ZF_RING_2"/>
    <property type="match status" value="1"/>
</dbReference>
<dbReference type="EC" id="2.3.2.27" evidence="2"/>
<keyword evidence="12" id="KW-1185">Reference proteome</keyword>
<evidence type="ECO:0000256" key="8">
    <source>
        <dbReference type="PROSITE-ProRule" id="PRU00175"/>
    </source>
</evidence>
<dbReference type="EMBL" id="JAUJYN010000009">
    <property type="protein sequence ID" value="KAK1263461.1"/>
    <property type="molecule type" value="Genomic_DNA"/>
</dbReference>
<comment type="caution">
    <text evidence="11">The sequence shown here is derived from an EMBL/GenBank/DDBJ whole genome shotgun (WGS) entry which is preliminary data.</text>
</comment>
<dbReference type="CDD" id="cd23116">
    <property type="entry name" value="RING-H2_AIRP1-like"/>
    <property type="match status" value="1"/>
</dbReference>
<dbReference type="GO" id="GO:0008270">
    <property type="term" value="F:zinc ion binding"/>
    <property type="evidence" value="ECO:0007669"/>
    <property type="project" value="UniProtKB-KW"/>
</dbReference>
<evidence type="ECO:0000256" key="5">
    <source>
        <dbReference type="ARBA" id="ARBA00022771"/>
    </source>
</evidence>
<keyword evidence="4" id="KW-0479">Metal-binding</keyword>
<name>A0AAV9AH29_ACOGR</name>
<evidence type="ECO:0000256" key="3">
    <source>
        <dbReference type="ARBA" id="ARBA00022679"/>
    </source>
</evidence>
<feature type="compositionally biased region" description="Basic residues" evidence="9">
    <location>
        <begin position="19"/>
        <end position="31"/>
    </location>
</feature>
<dbReference type="PANTHER" id="PTHR46463">
    <property type="entry name" value="ZINC FINGER, RING/FYVE/PHD-TYPE"/>
    <property type="match status" value="1"/>
</dbReference>